<feature type="transmembrane region" description="Helical" evidence="1">
    <location>
        <begin position="477"/>
        <end position="497"/>
    </location>
</feature>
<feature type="transmembrane region" description="Helical" evidence="1">
    <location>
        <begin position="240"/>
        <end position="265"/>
    </location>
</feature>
<gene>
    <name evidence="3" type="ORF">A2175_01110</name>
</gene>
<dbReference type="EMBL" id="MHLY01000015">
    <property type="protein sequence ID" value="OGZ18501.1"/>
    <property type="molecule type" value="Genomic_DNA"/>
</dbReference>
<reference evidence="3 4" key="1">
    <citation type="journal article" date="2016" name="Nat. Commun.">
        <title>Thousands of microbial genomes shed light on interconnected biogeochemical processes in an aquifer system.</title>
        <authorList>
            <person name="Anantharaman K."/>
            <person name="Brown C.T."/>
            <person name="Hug L.A."/>
            <person name="Sharon I."/>
            <person name="Castelle C.J."/>
            <person name="Probst A.J."/>
            <person name="Thomas B.C."/>
            <person name="Singh A."/>
            <person name="Wilkins M.J."/>
            <person name="Karaoz U."/>
            <person name="Brodie E.L."/>
            <person name="Williams K.H."/>
            <person name="Hubbard S.S."/>
            <person name="Banfield J.F."/>
        </authorList>
    </citation>
    <scope>NUCLEOTIDE SEQUENCE [LARGE SCALE GENOMIC DNA]</scope>
</reference>
<feature type="domain" description="Glycosyltransferase RgtA/B/C/D-like" evidence="2">
    <location>
        <begin position="100"/>
        <end position="208"/>
    </location>
</feature>
<feature type="transmembrane region" description="Helical" evidence="1">
    <location>
        <begin position="399"/>
        <end position="422"/>
    </location>
</feature>
<dbReference type="Pfam" id="PF13231">
    <property type="entry name" value="PMT_2"/>
    <property type="match status" value="1"/>
</dbReference>
<protein>
    <recommendedName>
        <fullName evidence="2">Glycosyltransferase RgtA/B/C/D-like domain-containing protein</fullName>
    </recommendedName>
</protein>
<accession>A0A1G2DZL6</accession>
<sequence length="632" mass="71546">MLSLAFFSMLGDSQTMDEVSHLPAGYSYITQHDMRINPEHPPLMKDMAGLGVWIWSKISGTQINFPSEIKAWKDDINGQWDFGFNFMYYSGNNADGMLIAGRLPMFLILLILGIYIFKWSKKLFGSKTALLALFFYSFSPTFIAHGRLVTTDVAASAAIFISLYYFVGWLKTPNTKNVIIAGVIFGLALCAKFSVFLLIPLFVFLIVIWLISSVVIARSETTKQSRDTTTGSPRSPIGSLAMIVKYLGGFILLGLVSLLVIYIIYIPHVWNYPMERQINDMRFVLNLYGNGPDQTPLASCINPSRISRCPAEITIWMATKPILRPLAQYLYGLLMVVQRATGGNTTYFLGEVSATGWASYFPIVYAIKEPLAMHILTIIALLFAAYSTKSFWKKPISGLFNWINGHIAEFAMLSFIALYWYSSISSPLNIGVRHVLPTFPFIYILISNQIIKWLSIKEPEKKDDLTAYEKLKFLEHAFFGSILKYSILGILLLWQLVSVVSTYPYFLTYFNETIGGPKNGHIYAADSNLDWGQDFKRLAKWVEENNVQRIYVDYFGGTVGEYYLGNKLIPWSGQKNPNLMAPNSYLAVSATFRQQCFGKPVAGFEPLNCYQWLKNYEPVEVIGNSIFVYYIP</sequence>
<feature type="transmembrane region" description="Helical" evidence="1">
    <location>
        <begin position="97"/>
        <end position="117"/>
    </location>
</feature>
<evidence type="ECO:0000256" key="1">
    <source>
        <dbReference type="SAM" id="Phobius"/>
    </source>
</evidence>
<dbReference type="InterPro" id="IPR038731">
    <property type="entry name" value="RgtA/B/C-like"/>
</dbReference>
<organism evidence="3 4">
    <name type="scientific">Candidatus Nealsonbacteria bacterium RBG_13_42_11</name>
    <dbReference type="NCBI Taxonomy" id="1801663"/>
    <lineage>
        <taxon>Bacteria</taxon>
        <taxon>Candidatus Nealsoniibacteriota</taxon>
    </lineage>
</organism>
<feature type="transmembrane region" description="Helical" evidence="1">
    <location>
        <begin position="153"/>
        <end position="170"/>
    </location>
</feature>
<keyword evidence="1" id="KW-0812">Transmembrane</keyword>
<comment type="caution">
    <text evidence="3">The sequence shown here is derived from an EMBL/GenBank/DDBJ whole genome shotgun (WGS) entry which is preliminary data.</text>
</comment>
<feature type="transmembrane region" description="Helical" evidence="1">
    <location>
        <begin position="177"/>
        <end position="195"/>
    </location>
</feature>
<feature type="transmembrane region" description="Helical" evidence="1">
    <location>
        <begin position="371"/>
        <end position="387"/>
    </location>
</feature>
<feature type="transmembrane region" description="Helical" evidence="1">
    <location>
        <begin position="129"/>
        <end position="147"/>
    </location>
</feature>
<evidence type="ECO:0000313" key="4">
    <source>
        <dbReference type="Proteomes" id="UP000176755"/>
    </source>
</evidence>
<evidence type="ECO:0000313" key="3">
    <source>
        <dbReference type="EMBL" id="OGZ18501.1"/>
    </source>
</evidence>
<dbReference type="Proteomes" id="UP000176755">
    <property type="component" value="Unassembled WGS sequence"/>
</dbReference>
<feature type="transmembrane region" description="Helical" evidence="1">
    <location>
        <begin position="434"/>
        <end position="456"/>
    </location>
</feature>
<evidence type="ECO:0000259" key="2">
    <source>
        <dbReference type="Pfam" id="PF13231"/>
    </source>
</evidence>
<proteinExistence type="predicted"/>
<name>A0A1G2DZL6_9BACT</name>
<dbReference type="STRING" id="1801663.A2175_01110"/>
<dbReference type="AlphaFoldDB" id="A0A1G2DZL6"/>
<keyword evidence="1" id="KW-0472">Membrane</keyword>
<keyword evidence="1" id="KW-1133">Transmembrane helix</keyword>